<feature type="region of interest" description="Disordered" evidence="1">
    <location>
        <begin position="191"/>
        <end position="265"/>
    </location>
</feature>
<reference evidence="2" key="1">
    <citation type="submission" date="2023-03" db="EMBL/GenBank/DDBJ databases">
        <title>Massive genome expansion in bonnet fungi (Mycena s.s.) driven by repeated elements and novel gene families across ecological guilds.</title>
        <authorList>
            <consortium name="Lawrence Berkeley National Laboratory"/>
            <person name="Harder C.B."/>
            <person name="Miyauchi S."/>
            <person name="Viragh M."/>
            <person name="Kuo A."/>
            <person name="Thoen E."/>
            <person name="Andreopoulos B."/>
            <person name="Lu D."/>
            <person name="Skrede I."/>
            <person name="Drula E."/>
            <person name="Henrissat B."/>
            <person name="Morin E."/>
            <person name="Kohler A."/>
            <person name="Barry K."/>
            <person name="LaButti K."/>
            <person name="Morin E."/>
            <person name="Salamov A."/>
            <person name="Lipzen A."/>
            <person name="Mereny Z."/>
            <person name="Hegedus B."/>
            <person name="Baldrian P."/>
            <person name="Stursova M."/>
            <person name="Weitz H."/>
            <person name="Taylor A."/>
            <person name="Grigoriev I.V."/>
            <person name="Nagy L.G."/>
            <person name="Martin F."/>
            <person name="Kauserud H."/>
        </authorList>
    </citation>
    <scope>NUCLEOTIDE SEQUENCE</scope>
    <source>
        <strain evidence="2">CBHHK067</strain>
    </source>
</reference>
<evidence type="ECO:0000313" key="3">
    <source>
        <dbReference type="Proteomes" id="UP001221757"/>
    </source>
</evidence>
<evidence type="ECO:0000256" key="1">
    <source>
        <dbReference type="SAM" id="MobiDB-lite"/>
    </source>
</evidence>
<dbReference type="EMBL" id="JARKIE010000119">
    <property type="protein sequence ID" value="KAJ7681343.1"/>
    <property type="molecule type" value="Genomic_DNA"/>
</dbReference>
<name>A0AAD7D7P5_MYCRO</name>
<gene>
    <name evidence="2" type="ORF">B0H17DRAFT_1076452</name>
</gene>
<feature type="compositionally biased region" description="Pro residues" evidence="1">
    <location>
        <begin position="245"/>
        <end position="259"/>
    </location>
</feature>
<feature type="compositionally biased region" description="Polar residues" evidence="1">
    <location>
        <begin position="224"/>
        <end position="244"/>
    </location>
</feature>
<sequence>MSFQFWRRNHGFSTSQNEMITKLCTEVRFHKDMAWMDTETGNAFEKALRELWQQAAHMGFAVGEDARWDREQEVAKKLEEERVWGFDVGWKLCSEQQQLRASQASLIPPSHLFPCSLSVAAIQTDDVSVTPVIPAAAASTPAPAAAPAPMPGPLDWAEDAATMPIFPLHSAPPPSTPRDFSALGISSLQPFASLQRRRRRSPRPPTSSLQNPAPQRNSIRRPQQKSGVHYSTTRRTPLSYSRSPPSIPFPAPTSFPPAKFPLDWDQDPRLRDLGQALTALGWVRL</sequence>
<dbReference type="AlphaFoldDB" id="A0AAD7D7P5"/>
<organism evidence="2 3">
    <name type="scientific">Mycena rosella</name>
    <name type="common">Pink bonnet</name>
    <name type="synonym">Agaricus rosellus</name>
    <dbReference type="NCBI Taxonomy" id="1033263"/>
    <lineage>
        <taxon>Eukaryota</taxon>
        <taxon>Fungi</taxon>
        <taxon>Dikarya</taxon>
        <taxon>Basidiomycota</taxon>
        <taxon>Agaricomycotina</taxon>
        <taxon>Agaricomycetes</taxon>
        <taxon>Agaricomycetidae</taxon>
        <taxon>Agaricales</taxon>
        <taxon>Marasmiineae</taxon>
        <taxon>Mycenaceae</taxon>
        <taxon>Mycena</taxon>
    </lineage>
</organism>
<accession>A0AAD7D7P5</accession>
<keyword evidence="3" id="KW-1185">Reference proteome</keyword>
<protein>
    <submittedName>
        <fullName evidence="2">Uncharacterized protein</fullName>
    </submittedName>
</protein>
<evidence type="ECO:0000313" key="2">
    <source>
        <dbReference type="EMBL" id="KAJ7681343.1"/>
    </source>
</evidence>
<comment type="caution">
    <text evidence="2">The sequence shown here is derived from an EMBL/GenBank/DDBJ whole genome shotgun (WGS) entry which is preliminary data.</text>
</comment>
<dbReference type="Proteomes" id="UP001221757">
    <property type="component" value="Unassembled WGS sequence"/>
</dbReference>
<proteinExistence type="predicted"/>